<organism evidence="1 2">
    <name type="scientific">Rhodococcus gannanensis</name>
    <dbReference type="NCBI Taxonomy" id="1960308"/>
    <lineage>
        <taxon>Bacteria</taxon>
        <taxon>Bacillati</taxon>
        <taxon>Actinomycetota</taxon>
        <taxon>Actinomycetes</taxon>
        <taxon>Mycobacteriales</taxon>
        <taxon>Nocardiaceae</taxon>
        <taxon>Rhodococcus</taxon>
    </lineage>
</organism>
<dbReference type="RefSeq" id="WP_378483294.1">
    <property type="nucleotide sequence ID" value="NZ_JBHUFB010000001.1"/>
</dbReference>
<dbReference type="SUPFAM" id="SSF74650">
    <property type="entry name" value="Galactose mutarotase-like"/>
    <property type="match status" value="1"/>
</dbReference>
<name>A0ABW4NY00_9NOCA</name>
<dbReference type="InterPro" id="IPR037480">
    <property type="entry name" value="YihR-like"/>
</dbReference>
<proteinExistence type="predicted"/>
<dbReference type="PANTHER" id="PTHR10091:SF0">
    <property type="entry name" value="GALACTOSE MUTAROTASE"/>
    <property type="match status" value="1"/>
</dbReference>
<gene>
    <name evidence="1" type="ORF">ACFSJG_00795</name>
</gene>
<evidence type="ECO:0000313" key="2">
    <source>
        <dbReference type="Proteomes" id="UP001597286"/>
    </source>
</evidence>
<comment type="caution">
    <text evidence="1">The sequence shown here is derived from an EMBL/GenBank/DDBJ whole genome shotgun (WGS) entry which is preliminary data.</text>
</comment>
<dbReference type="Pfam" id="PF01263">
    <property type="entry name" value="Aldose_epim"/>
    <property type="match status" value="1"/>
</dbReference>
<dbReference type="InterPro" id="IPR014718">
    <property type="entry name" value="GH-type_carb-bd"/>
</dbReference>
<accession>A0ABW4NY00</accession>
<evidence type="ECO:0000313" key="1">
    <source>
        <dbReference type="EMBL" id="MFD1810738.1"/>
    </source>
</evidence>
<protein>
    <submittedName>
        <fullName evidence="1">Aldose 1-epimerase family protein</fullName>
    </submittedName>
</protein>
<sequence length="307" mass="33242">MGVPVYEIEFGDHRAEVVARGAGVRSLSKAGRDLTEPWPAESGASDPPLSAGLVLAPWPNRIRDGKFRFDGVEHQLALTEPERDNAIHGLVRRDDWQLVDHRAHRVEQTIRVGLHKGWPYPLQLTVVHELGQDGLTVTHTAVNVGATPAPFGLGVHAFLRAGDVPLDDCELRLAAGTWLPLDPDRMLPQGPSQAVAGTEFDFTSPRGLDGVRLDTPFSSILPDHDGRARHELRAPDGSGTALWTDRSFGWLQVFTADPALAHGFPGRGRALAVEPMTCPPDAFNSGIGEIVLAPGQDWTGRWGMTAV</sequence>
<dbReference type="PANTHER" id="PTHR10091">
    <property type="entry name" value="ALDOSE-1-EPIMERASE"/>
    <property type="match status" value="1"/>
</dbReference>
<dbReference type="CDD" id="cd09022">
    <property type="entry name" value="Aldose_epim_Ec_YihR"/>
    <property type="match status" value="1"/>
</dbReference>
<dbReference type="InterPro" id="IPR008183">
    <property type="entry name" value="Aldose_1/G6P_1-epimerase"/>
</dbReference>
<keyword evidence="2" id="KW-1185">Reference proteome</keyword>
<dbReference type="Gene3D" id="2.70.98.10">
    <property type="match status" value="1"/>
</dbReference>
<dbReference type="Proteomes" id="UP001597286">
    <property type="component" value="Unassembled WGS sequence"/>
</dbReference>
<reference evidence="2" key="1">
    <citation type="journal article" date="2019" name="Int. J. Syst. Evol. Microbiol.">
        <title>The Global Catalogue of Microorganisms (GCM) 10K type strain sequencing project: providing services to taxonomists for standard genome sequencing and annotation.</title>
        <authorList>
            <consortium name="The Broad Institute Genomics Platform"/>
            <consortium name="The Broad Institute Genome Sequencing Center for Infectious Disease"/>
            <person name="Wu L."/>
            <person name="Ma J."/>
        </authorList>
    </citation>
    <scope>NUCLEOTIDE SEQUENCE [LARGE SCALE GENOMIC DNA]</scope>
    <source>
        <strain evidence="2">DT72</strain>
    </source>
</reference>
<dbReference type="InterPro" id="IPR011013">
    <property type="entry name" value="Gal_mutarotase_sf_dom"/>
</dbReference>
<dbReference type="EMBL" id="JBHUFB010000001">
    <property type="protein sequence ID" value="MFD1810738.1"/>
    <property type="molecule type" value="Genomic_DNA"/>
</dbReference>